<evidence type="ECO:0000256" key="2">
    <source>
        <dbReference type="ARBA" id="ARBA00007367"/>
    </source>
</evidence>
<feature type="region of interest" description="Disordered" evidence="6">
    <location>
        <begin position="1"/>
        <end position="21"/>
    </location>
</feature>
<evidence type="ECO:0000256" key="5">
    <source>
        <dbReference type="ARBA" id="ARBA00023136"/>
    </source>
</evidence>
<evidence type="ECO:0000256" key="6">
    <source>
        <dbReference type="SAM" id="MobiDB-lite"/>
    </source>
</evidence>
<dbReference type="InterPro" id="IPR006153">
    <property type="entry name" value="Cation/H_exchanger_TM"/>
</dbReference>
<reference evidence="9" key="1">
    <citation type="submission" date="2021-01" db="UniProtKB">
        <authorList>
            <consortium name="EnsemblMetazoa"/>
        </authorList>
    </citation>
    <scope>IDENTIFICATION</scope>
</reference>
<dbReference type="PANTHER" id="PTHR31102:SF1">
    <property type="entry name" value="CATION_H+ EXCHANGER DOMAIN-CONTAINING PROTEIN"/>
    <property type="match status" value="1"/>
</dbReference>
<evidence type="ECO:0000313" key="9">
    <source>
        <dbReference type="EnsemblMetazoa" id="XP_022664682"/>
    </source>
</evidence>
<dbReference type="EnsemblMetazoa" id="XM_022808947">
    <property type="protein sequence ID" value="XP_022664682"/>
    <property type="gene ID" value="LOC111251868"/>
</dbReference>
<evidence type="ECO:0000256" key="7">
    <source>
        <dbReference type="SAM" id="Phobius"/>
    </source>
</evidence>
<dbReference type="EnsemblMetazoa" id="XM_022808946">
    <property type="protein sequence ID" value="XP_022664681"/>
    <property type="gene ID" value="LOC111251868"/>
</dbReference>
<name>A0A7M7KC01_VARDE</name>
<feature type="domain" description="Cation/H+ exchanger transmembrane" evidence="8">
    <location>
        <begin position="213"/>
        <end position="616"/>
    </location>
</feature>
<dbReference type="AlphaFoldDB" id="A0A7M7KC01"/>
<feature type="transmembrane region" description="Helical" evidence="7">
    <location>
        <begin position="488"/>
        <end position="507"/>
    </location>
</feature>
<feature type="transmembrane region" description="Helical" evidence="7">
    <location>
        <begin position="204"/>
        <end position="225"/>
    </location>
</feature>
<keyword evidence="10" id="KW-1185">Reference proteome</keyword>
<feature type="transmembrane region" description="Helical" evidence="7">
    <location>
        <begin position="395"/>
        <end position="412"/>
    </location>
</feature>
<feature type="transmembrane region" description="Helical" evidence="7">
    <location>
        <begin position="286"/>
        <end position="308"/>
    </location>
</feature>
<proteinExistence type="inferred from homology"/>
<dbReference type="PANTHER" id="PTHR31102">
    <property type="match status" value="1"/>
</dbReference>
<feature type="transmembrane region" description="Helical" evidence="7">
    <location>
        <begin position="181"/>
        <end position="198"/>
    </location>
</feature>
<protein>
    <recommendedName>
        <fullName evidence="8">Cation/H+ exchanger transmembrane domain-containing protein</fullName>
    </recommendedName>
</protein>
<organism evidence="9 10">
    <name type="scientific">Varroa destructor</name>
    <name type="common">Honeybee mite</name>
    <dbReference type="NCBI Taxonomy" id="109461"/>
    <lineage>
        <taxon>Eukaryota</taxon>
        <taxon>Metazoa</taxon>
        <taxon>Ecdysozoa</taxon>
        <taxon>Arthropoda</taxon>
        <taxon>Chelicerata</taxon>
        <taxon>Arachnida</taxon>
        <taxon>Acari</taxon>
        <taxon>Parasitiformes</taxon>
        <taxon>Mesostigmata</taxon>
        <taxon>Gamasina</taxon>
        <taxon>Dermanyssoidea</taxon>
        <taxon>Varroidae</taxon>
        <taxon>Varroa</taxon>
    </lineage>
</organism>
<dbReference type="FunCoup" id="A0A7M7KC01">
    <property type="interactions" value="2"/>
</dbReference>
<dbReference type="InParanoid" id="A0A7M7KC01"/>
<feature type="transmembrane region" description="Helical" evidence="7">
    <location>
        <begin position="448"/>
        <end position="467"/>
    </location>
</feature>
<feature type="transmembrane region" description="Helical" evidence="7">
    <location>
        <begin position="314"/>
        <end position="336"/>
    </location>
</feature>
<sequence>MEESISEPNDAAGDECPTKIADRDKRTLRQLVGRHVARTMKSVFLKSAITAPFIVRTKFAPKLNVTEEAPPKTILSRDNAAKQVSPSTTWLDASSETSSSATATVPTESQQKGQVEESVSSRFSTTTKLETESITLISPAEIGGLLAEDSTVKQKADFVRKSPRRLPKAFSEARPNYLERLRWIFITLPLLGALWGALPSAQFLLSVQLVVTVTIAYIAGCATALLPRVPPLLGMMGAGAVLANFDLVAIPSEIPGKLRSVALAIILLRAGIGLDLTILQKLSMACIRLTFIPCFAEAFMVMFVGHYLLDLPFLWALLLGFVLAAVSPAVIVPAMIELNQQRLGTDKGIPTLIMAAASFDDVAAITGFGVVSGMLFQAMVEDSVLWTLLSVPSEAILGLICGVLLGFVIAYGLPANRNIESKMFDLLCALYIVLSGIAGILISNRFGLGGVGPLVAIASSATAAVIWKRQASILCDANDVVQIVSCSLVLKYLWIMSEPVLFAMIGLEFRVSSLDPNVILLGCLTLIICLSVRIGVTYLAVSCSSLTPKERLFVSIAWLPKATVQAALAPTALDMVRSLKNEGQPVEESALVYGETVLTVSILAIIITAPIGALSIALSAPRLLRKGQQKFLVNVKEEMPLKAIARAAEDLPV</sequence>
<dbReference type="InterPro" id="IPR051843">
    <property type="entry name" value="CPA1_transporter"/>
</dbReference>
<dbReference type="InterPro" id="IPR038770">
    <property type="entry name" value="Na+/solute_symporter_sf"/>
</dbReference>
<feature type="compositionally biased region" description="Low complexity" evidence="6">
    <location>
        <begin position="93"/>
        <end position="104"/>
    </location>
</feature>
<dbReference type="GO" id="GO:1902600">
    <property type="term" value="P:proton transmembrane transport"/>
    <property type="evidence" value="ECO:0007669"/>
    <property type="project" value="InterPro"/>
</dbReference>
<dbReference type="Gene3D" id="1.20.1530.20">
    <property type="match status" value="1"/>
</dbReference>
<feature type="transmembrane region" description="Helical" evidence="7">
    <location>
        <begin position="348"/>
        <end position="375"/>
    </location>
</feature>
<comment type="similarity">
    <text evidence="2">Belongs to the monovalent cation:proton antiporter 1 (CPA1) transporter (TC 2.A.36) family.</text>
</comment>
<evidence type="ECO:0000313" key="10">
    <source>
        <dbReference type="Proteomes" id="UP000594260"/>
    </source>
</evidence>
<feature type="transmembrane region" description="Helical" evidence="7">
    <location>
        <begin position="593"/>
        <end position="620"/>
    </location>
</feature>
<dbReference type="RefSeq" id="XP_022664682.1">
    <property type="nucleotide sequence ID" value="XM_022808947.1"/>
</dbReference>
<dbReference type="GeneID" id="111251868"/>
<dbReference type="Pfam" id="PF00999">
    <property type="entry name" value="Na_H_Exchanger"/>
    <property type="match status" value="1"/>
</dbReference>
<dbReference type="RefSeq" id="XP_022664681.1">
    <property type="nucleotide sequence ID" value="XM_022808946.1"/>
</dbReference>
<comment type="subcellular location">
    <subcellularLocation>
        <location evidence="1">Membrane</location>
        <topology evidence="1">Multi-pass membrane protein</topology>
    </subcellularLocation>
</comment>
<evidence type="ECO:0000256" key="3">
    <source>
        <dbReference type="ARBA" id="ARBA00022692"/>
    </source>
</evidence>
<accession>A0A7M7KC01</accession>
<dbReference type="OrthoDB" id="423807at2759"/>
<dbReference type="GO" id="GO:0016020">
    <property type="term" value="C:membrane"/>
    <property type="evidence" value="ECO:0007669"/>
    <property type="project" value="UniProtKB-SubCell"/>
</dbReference>
<feature type="transmembrane region" description="Helical" evidence="7">
    <location>
        <begin position="424"/>
        <end position="442"/>
    </location>
</feature>
<evidence type="ECO:0000256" key="4">
    <source>
        <dbReference type="ARBA" id="ARBA00022989"/>
    </source>
</evidence>
<keyword evidence="3 7" id="KW-0812">Transmembrane</keyword>
<dbReference type="GO" id="GO:0015297">
    <property type="term" value="F:antiporter activity"/>
    <property type="evidence" value="ECO:0007669"/>
    <property type="project" value="InterPro"/>
</dbReference>
<feature type="transmembrane region" description="Helical" evidence="7">
    <location>
        <begin position="552"/>
        <end position="573"/>
    </location>
</feature>
<evidence type="ECO:0000256" key="1">
    <source>
        <dbReference type="ARBA" id="ARBA00004141"/>
    </source>
</evidence>
<dbReference type="OMA" id="DERNWAN"/>
<keyword evidence="5 7" id="KW-0472">Membrane</keyword>
<feature type="transmembrane region" description="Helical" evidence="7">
    <location>
        <begin position="519"/>
        <end position="540"/>
    </location>
</feature>
<dbReference type="KEGG" id="vde:111251868"/>
<keyword evidence="4 7" id="KW-1133">Transmembrane helix</keyword>
<feature type="compositionally biased region" description="Polar residues" evidence="6">
    <location>
        <begin position="82"/>
        <end position="92"/>
    </location>
</feature>
<evidence type="ECO:0000259" key="8">
    <source>
        <dbReference type="Pfam" id="PF00999"/>
    </source>
</evidence>
<dbReference type="Proteomes" id="UP000594260">
    <property type="component" value="Unplaced"/>
</dbReference>
<feature type="compositionally biased region" description="Polar residues" evidence="6">
    <location>
        <begin position="105"/>
        <end position="124"/>
    </location>
</feature>
<feature type="region of interest" description="Disordered" evidence="6">
    <location>
        <begin position="77"/>
        <end position="124"/>
    </location>
</feature>